<gene>
    <name evidence="2" type="ORF">SAMN05216462_1004</name>
</gene>
<keyword evidence="1" id="KW-0812">Transmembrane</keyword>
<dbReference type="AlphaFoldDB" id="A0A1H4A0R0"/>
<sequence length="33" mass="3620">MIKVNWNRVAKWLRFAATVITTALGTIAVQSCG</sequence>
<dbReference type="PROSITE" id="PS51257">
    <property type="entry name" value="PROKAR_LIPOPROTEIN"/>
    <property type="match status" value="1"/>
</dbReference>
<name>A0A1H4A0R0_XYLRU</name>
<evidence type="ECO:0000313" key="3">
    <source>
        <dbReference type="Proteomes" id="UP000182257"/>
    </source>
</evidence>
<dbReference type="EMBL" id="FNRF01000002">
    <property type="protein sequence ID" value="SEA29497.1"/>
    <property type="molecule type" value="Genomic_DNA"/>
</dbReference>
<keyword evidence="1" id="KW-0472">Membrane</keyword>
<protein>
    <recommendedName>
        <fullName evidence="4">Lipoprotein</fullName>
    </recommendedName>
</protein>
<accession>A0A1H4A0R0</accession>
<proteinExistence type="predicted"/>
<evidence type="ECO:0008006" key="4">
    <source>
        <dbReference type="Google" id="ProtNLM"/>
    </source>
</evidence>
<evidence type="ECO:0000256" key="1">
    <source>
        <dbReference type="SAM" id="Phobius"/>
    </source>
</evidence>
<organism evidence="2 3">
    <name type="scientific">Xylanibacter ruminicola</name>
    <name type="common">Prevotella ruminicola</name>
    <dbReference type="NCBI Taxonomy" id="839"/>
    <lineage>
        <taxon>Bacteria</taxon>
        <taxon>Pseudomonadati</taxon>
        <taxon>Bacteroidota</taxon>
        <taxon>Bacteroidia</taxon>
        <taxon>Bacteroidales</taxon>
        <taxon>Prevotellaceae</taxon>
        <taxon>Xylanibacter</taxon>
    </lineage>
</organism>
<reference evidence="2 3" key="1">
    <citation type="submission" date="2016-10" db="EMBL/GenBank/DDBJ databases">
        <authorList>
            <person name="de Groot N.N."/>
        </authorList>
    </citation>
    <scope>NUCLEOTIDE SEQUENCE [LARGE SCALE GENOMIC DNA]</scope>
    <source>
        <strain evidence="2 3">D31d</strain>
    </source>
</reference>
<evidence type="ECO:0000313" key="2">
    <source>
        <dbReference type="EMBL" id="SEA29497.1"/>
    </source>
</evidence>
<dbReference type="Proteomes" id="UP000182257">
    <property type="component" value="Unassembled WGS sequence"/>
</dbReference>
<keyword evidence="1" id="KW-1133">Transmembrane helix</keyword>
<feature type="transmembrane region" description="Helical" evidence="1">
    <location>
        <begin position="12"/>
        <end position="31"/>
    </location>
</feature>